<evidence type="ECO:0000313" key="3">
    <source>
        <dbReference type="Proteomes" id="UP000499080"/>
    </source>
</evidence>
<dbReference type="AlphaFoldDB" id="A0A4Y2CJ53"/>
<accession>A0A4Y2CJ53</accession>
<evidence type="ECO:0008006" key="4">
    <source>
        <dbReference type="Google" id="ProtNLM"/>
    </source>
</evidence>
<feature type="compositionally biased region" description="Basic and acidic residues" evidence="1">
    <location>
        <begin position="95"/>
        <end position="125"/>
    </location>
</feature>
<proteinExistence type="predicted"/>
<name>A0A4Y2CJ53_ARAVE</name>
<reference evidence="2 3" key="1">
    <citation type="journal article" date="2019" name="Sci. Rep.">
        <title>Orb-weaving spider Araneus ventricosus genome elucidates the spidroin gene catalogue.</title>
        <authorList>
            <person name="Kono N."/>
            <person name="Nakamura H."/>
            <person name="Ohtoshi R."/>
            <person name="Moran D.A.P."/>
            <person name="Shinohara A."/>
            <person name="Yoshida Y."/>
            <person name="Fujiwara M."/>
            <person name="Mori M."/>
            <person name="Tomita M."/>
            <person name="Arakawa K."/>
        </authorList>
    </citation>
    <scope>NUCLEOTIDE SEQUENCE [LARGE SCALE GENOMIC DNA]</scope>
</reference>
<comment type="caution">
    <text evidence="2">The sequence shown here is derived from an EMBL/GenBank/DDBJ whole genome shotgun (WGS) entry which is preliminary data.</text>
</comment>
<feature type="region of interest" description="Disordered" evidence="1">
    <location>
        <begin position="91"/>
        <end position="125"/>
    </location>
</feature>
<evidence type="ECO:0000313" key="2">
    <source>
        <dbReference type="EMBL" id="GBM04209.1"/>
    </source>
</evidence>
<dbReference type="EMBL" id="BGPR01000200">
    <property type="protein sequence ID" value="GBM04209.1"/>
    <property type="molecule type" value="Genomic_DNA"/>
</dbReference>
<gene>
    <name evidence="2" type="ORF">AVEN_41027_1</name>
</gene>
<keyword evidence="3" id="KW-1185">Reference proteome</keyword>
<evidence type="ECO:0000256" key="1">
    <source>
        <dbReference type="SAM" id="MobiDB-lite"/>
    </source>
</evidence>
<sequence>MPFNKIAAVRWIDNRDVSLITNFDDKSGVKKVERRMKGRKQKIDIPLCVVSCNLYKNGVDLLDNLIKTYFSSMQEKSDTLPTCTDVIYETTLPENQDKREDMGVEHAPKSETDKFRKIPEMDGSQ</sequence>
<protein>
    <recommendedName>
        <fullName evidence="4">PiggyBac transposable element-derived protein domain-containing protein</fullName>
    </recommendedName>
</protein>
<dbReference type="Proteomes" id="UP000499080">
    <property type="component" value="Unassembled WGS sequence"/>
</dbReference>
<dbReference type="OrthoDB" id="6434956at2759"/>
<organism evidence="2 3">
    <name type="scientific">Araneus ventricosus</name>
    <name type="common">Orbweaver spider</name>
    <name type="synonym">Epeira ventricosa</name>
    <dbReference type="NCBI Taxonomy" id="182803"/>
    <lineage>
        <taxon>Eukaryota</taxon>
        <taxon>Metazoa</taxon>
        <taxon>Ecdysozoa</taxon>
        <taxon>Arthropoda</taxon>
        <taxon>Chelicerata</taxon>
        <taxon>Arachnida</taxon>
        <taxon>Araneae</taxon>
        <taxon>Araneomorphae</taxon>
        <taxon>Entelegynae</taxon>
        <taxon>Araneoidea</taxon>
        <taxon>Araneidae</taxon>
        <taxon>Araneus</taxon>
    </lineage>
</organism>